<keyword evidence="11" id="KW-1071">Ligand-gated ion channel</keyword>
<evidence type="ECO:0000256" key="14">
    <source>
        <dbReference type="SAM" id="Phobius"/>
    </source>
</evidence>
<dbReference type="SUPFAM" id="SSF53850">
    <property type="entry name" value="Periplasmic binding protein-like II"/>
    <property type="match status" value="1"/>
</dbReference>
<accession>A0A811SGN7</accession>
<evidence type="ECO:0000256" key="13">
    <source>
        <dbReference type="SAM" id="MobiDB-lite"/>
    </source>
</evidence>
<proteinExistence type="inferred from homology"/>
<keyword evidence="4 14" id="KW-0812">Transmembrane</keyword>
<evidence type="ECO:0000313" key="17">
    <source>
        <dbReference type="Proteomes" id="UP000604825"/>
    </source>
</evidence>
<keyword evidence="12" id="KW-0407">Ion channel</keyword>
<dbReference type="Gene3D" id="1.10.287.70">
    <property type="match status" value="1"/>
</dbReference>
<sequence length="598" mass="65415">MNSSYGGTLVEATAHAAAEDLISNGQIQAIVTPQKSVVKAVKFSQFGNLMFIWMDETYSGIHGGFDKNSSGTGTMELEPVFWQENPVMTSKGSDKILDPEPSLNPESKSTNARKLLVERLLVERNLGKVCGDNTMKPLRIGVPLKPGFEKFVKVSDPCLYCNGTDICSSTKKQNITGYSIDVFEAAMKKLQDPPRYEYCVFDGSYDGLVGSVSSGNLDGAAGDVTITSDRINTVDFTMPYTQSGVALLVRRDRSDPIQWRFLTPLSKELWFATVGFFCFTGFVIWMIERPKNPEYQGSAMGQFSTAAYFAFSTLTFSHGQIVRSPLSRFVVVIWCFLVLVLVQSYTASLSSLLTADRLQPSVKDLNQLLKAGDSVGYQKGSFVHSLLMHRNFTAGKLIPYSSADDYAKALRNGSKNGGVSAIVDEVPYLKAFLSDSRYEEEFEIQDQIFRTPGFGFVFNSCHCQLVNNLSSAILDITGGEESSTIEKEWLGTSTADDASLTITKADYTPLTLRNFSGLFLNTTDNISVLDHPHPEATNGDHQGGHGSDWSVPEELLNEAISHERGHNSSASAGECSANAVHDGSAPAQSLKMIEMNIV</sequence>
<keyword evidence="3" id="KW-0813">Transport</keyword>
<reference evidence="16" key="1">
    <citation type="submission" date="2020-10" db="EMBL/GenBank/DDBJ databases">
        <authorList>
            <person name="Han B."/>
            <person name="Lu T."/>
            <person name="Zhao Q."/>
            <person name="Huang X."/>
            <person name="Zhao Y."/>
        </authorList>
    </citation>
    <scope>NUCLEOTIDE SEQUENCE</scope>
</reference>
<organism evidence="16 17">
    <name type="scientific">Miscanthus lutarioriparius</name>
    <dbReference type="NCBI Taxonomy" id="422564"/>
    <lineage>
        <taxon>Eukaryota</taxon>
        <taxon>Viridiplantae</taxon>
        <taxon>Streptophyta</taxon>
        <taxon>Embryophyta</taxon>
        <taxon>Tracheophyta</taxon>
        <taxon>Spermatophyta</taxon>
        <taxon>Magnoliopsida</taxon>
        <taxon>Liliopsida</taxon>
        <taxon>Poales</taxon>
        <taxon>Poaceae</taxon>
        <taxon>PACMAD clade</taxon>
        <taxon>Panicoideae</taxon>
        <taxon>Andropogonodae</taxon>
        <taxon>Andropogoneae</taxon>
        <taxon>Saccharinae</taxon>
        <taxon>Miscanthus</taxon>
    </lineage>
</organism>
<name>A0A811SGN7_9POAL</name>
<feature type="transmembrane region" description="Helical" evidence="14">
    <location>
        <begin position="329"/>
        <end position="353"/>
    </location>
</feature>
<comment type="similarity">
    <text evidence="2">Belongs to the glutamate-gated ion channel (TC 1.A.10.1) family.</text>
</comment>
<evidence type="ECO:0000256" key="1">
    <source>
        <dbReference type="ARBA" id="ARBA00004141"/>
    </source>
</evidence>
<keyword evidence="8 14" id="KW-0472">Membrane</keyword>
<dbReference type="PANTHER" id="PTHR18966">
    <property type="entry name" value="IONOTROPIC GLUTAMATE RECEPTOR"/>
    <property type="match status" value="1"/>
</dbReference>
<evidence type="ECO:0000256" key="12">
    <source>
        <dbReference type="ARBA" id="ARBA00023303"/>
    </source>
</evidence>
<comment type="caution">
    <text evidence="16">The sequence shown here is derived from an EMBL/GenBank/DDBJ whole genome shotgun (WGS) entry which is preliminary data.</text>
</comment>
<evidence type="ECO:0000313" key="16">
    <source>
        <dbReference type="EMBL" id="CAD6339985.1"/>
    </source>
</evidence>
<feature type="region of interest" description="Disordered" evidence="13">
    <location>
        <begin position="562"/>
        <end position="584"/>
    </location>
</feature>
<dbReference type="Pfam" id="PF00060">
    <property type="entry name" value="Lig_chan"/>
    <property type="match status" value="1"/>
</dbReference>
<evidence type="ECO:0000256" key="4">
    <source>
        <dbReference type="ARBA" id="ARBA00022692"/>
    </source>
</evidence>
<dbReference type="EMBL" id="CAJGYO010000019">
    <property type="protein sequence ID" value="CAD6339985.1"/>
    <property type="molecule type" value="Genomic_DNA"/>
</dbReference>
<dbReference type="FunFam" id="1.10.287.70:FF:000037">
    <property type="entry name" value="Glutamate receptor"/>
    <property type="match status" value="1"/>
</dbReference>
<dbReference type="Gene3D" id="3.40.190.10">
    <property type="entry name" value="Periplasmic binding protein-like II"/>
    <property type="match status" value="1"/>
</dbReference>
<feature type="transmembrane region" description="Helical" evidence="14">
    <location>
        <begin position="269"/>
        <end position="287"/>
    </location>
</feature>
<dbReference type="Proteomes" id="UP000604825">
    <property type="component" value="Unassembled WGS sequence"/>
</dbReference>
<dbReference type="SMART" id="SM00079">
    <property type="entry name" value="PBPe"/>
    <property type="match status" value="1"/>
</dbReference>
<keyword evidence="5" id="KW-0732">Signal</keyword>
<dbReference type="AlphaFoldDB" id="A0A811SGN7"/>
<dbReference type="GO" id="GO:0015276">
    <property type="term" value="F:ligand-gated monoatomic ion channel activity"/>
    <property type="evidence" value="ECO:0007669"/>
    <property type="project" value="InterPro"/>
</dbReference>
<protein>
    <recommendedName>
        <fullName evidence="15">Ionotropic glutamate receptor C-terminal domain-containing protein</fullName>
    </recommendedName>
</protein>
<evidence type="ECO:0000256" key="7">
    <source>
        <dbReference type="ARBA" id="ARBA00023065"/>
    </source>
</evidence>
<keyword evidence="17" id="KW-1185">Reference proteome</keyword>
<dbReference type="GO" id="GO:0016020">
    <property type="term" value="C:membrane"/>
    <property type="evidence" value="ECO:0007669"/>
    <property type="project" value="UniProtKB-SubCell"/>
</dbReference>
<keyword evidence="7" id="KW-0406">Ion transport</keyword>
<evidence type="ECO:0000256" key="8">
    <source>
        <dbReference type="ARBA" id="ARBA00023136"/>
    </source>
</evidence>
<dbReference type="SUPFAM" id="SSF81324">
    <property type="entry name" value="Voltage-gated potassium channels"/>
    <property type="match status" value="1"/>
</dbReference>
<dbReference type="InterPro" id="IPR015683">
    <property type="entry name" value="Ionotropic_Glu_rcpt"/>
</dbReference>
<keyword evidence="9" id="KW-0675">Receptor</keyword>
<dbReference type="OrthoDB" id="5984008at2759"/>
<evidence type="ECO:0000256" key="10">
    <source>
        <dbReference type="ARBA" id="ARBA00023180"/>
    </source>
</evidence>
<keyword evidence="10" id="KW-0325">Glycoprotein</keyword>
<evidence type="ECO:0000256" key="2">
    <source>
        <dbReference type="ARBA" id="ARBA00008685"/>
    </source>
</evidence>
<evidence type="ECO:0000256" key="3">
    <source>
        <dbReference type="ARBA" id="ARBA00022448"/>
    </source>
</evidence>
<evidence type="ECO:0000256" key="9">
    <source>
        <dbReference type="ARBA" id="ARBA00023170"/>
    </source>
</evidence>
<dbReference type="InterPro" id="IPR001320">
    <property type="entry name" value="Iontro_rcpt_C"/>
</dbReference>
<keyword evidence="6 14" id="KW-1133">Transmembrane helix</keyword>
<dbReference type="InterPro" id="IPR019594">
    <property type="entry name" value="Glu/Gly-bd"/>
</dbReference>
<evidence type="ECO:0000256" key="6">
    <source>
        <dbReference type="ARBA" id="ARBA00022989"/>
    </source>
</evidence>
<gene>
    <name evidence="16" type="ORF">NCGR_LOCUS64083</name>
</gene>
<evidence type="ECO:0000259" key="15">
    <source>
        <dbReference type="SMART" id="SM00079"/>
    </source>
</evidence>
<dbReference type="CDD" id="cd13686">
    <property type="entry name" value="GluR_Plant"/>
    <property type="match status" value="1"/>
</dbReference>
<dbReference type="Pfam" id="PF10613">
    <property type="entry name" value="Lig_chan-Glu_bd"/>
    <property type="match status" value="1"/>
</dbReference>
<evidence type="ECO:0000256" key="5">
    <source>
        <dbReference type="ARBA" id="ARBA00022729"/>
    </source>
</evidence>
<feature type="domain" description="Ionotropic glutamate receptor C-terminal" evidence="15">
    <location>
        <begin position="151"/>
        <end position="492"/>
    </location>
</feature>
<comment type="subcellular location">
    <subcellularLocation>
        <location evidence="1">Membrane</location>
        <topology evidence="1">Multi-pass membrane protein</topology>
    </subcellularLocation>
</comment>
<evidence type="ECO:0000256" key="11">
    <source>
        <dbReference type="ARBA" id="ARBA00023286"/>
    </source>
</evidence>